<feature type="transmembrane region" description="Helical" evidence="9">
    <location>
        <begin position="335"/>
        <end position="352"/>
    </location>
</feature>
<keyword evidence="7 9" id="KW-0472">Membrane</keyword>
<dbReference type="PROSITE" id="PS50041">
    <property type="entry name" value="C_TYPE_LECTIN_2"/>
    <property type="match status" value="2"/>
</dbReference>
<evidence type="ECO:0000313" key="11">
    <source>
        <dbReference type="EMBL" id="CAG5112098.1"/>
    </source>
</evidence>
<evidence type="ECO:0000256" key="9">
    <source>
        <dbReference type="SAM" id="Phobius"/>
    </source>
</evidence>
<feature type="region of interest" description="Disordered" evidence="8">
    <location>
        <begin position="51"/>
        <end position="71"/>
    </location>
</feature>
<dbReference type="SUPFAM" id="SSF56436">
    <property type="entry name" value="C-type lectin-like"/>
    <property type="match status" value="2"/>
</dbReference>
<feature type="compositionally biased region" description="Basic and acidic residues" evidence="8">
    <location>
        <begin position="1"/>
        <end position="13"/>
    </location>
</feature>
<dbReference type="InterPro" id="IPR001304">
    <property type="entry name" value="C-type_lectin-like"/>
</dbReference>
<evidence type="ECO:0000256" key="1">
    <source>
        <dbReference type="ARBA" id="ARBA00004202"/>
    </source>
</evidence>
<dbReference type="InterPro" id="IPR016187">
    <property type="entry name" value="CTDL_fold"/>
</dbReference>
<reference evidence="11 12" key="1">
    <citation type="submission" date="2021-04" db="EMBL/GenBank/DDBJ databases">
        <authorList>
            <person name="Bliznina A."/>
        </authorList>
    </citation>
    <scope>NUCLEOTIDE SEQUENCE [LARGE SCALE GENOMIC DNA]</scope>
</reference>
<evidence type="ECO:0000259" key="10">
    <source>
        <dbReference type="PROSITE" id="PS50041"/>
    </source>
</evidence>
<evidence type="ECO:0000256" key="7">
    <source>
        <dbReference type="ARBA" id="ARBA00023136"/>
    </source>
</evidence>
<feature type="region of interest" description="Disordered" evidence="8">
    <location>
        <begin position="1"/>
        <end position="36"/>
    </location>
</feature>
<feature type="domain" description="C-type lectin" evidence="10">
    <location>
        <begin position="874"/>
        <end position="941"/>
    </location>
</feature>
<dbReference type="InterPro" id="IPR001612">
    <property type="entry name" value="Caveolin"/>
</dbReference>
<name>A0ABN7T2R8_OIKDI</name>
<evidence type="ECO:0000313" key="12">
    <source>
        <dbReference type="Proteomes" id="UP001158576"/>
    </source>
</evidence>
<dbReference type="Gene3D" id="3.10.100.10">
    <property type="entry name" value="Mannose-Binding Protein A, subunit A"/>
    <property type="match status" value="2"/>
</dbReference>
<evidence type="ECO:0000256" key="4">
    <source>
        <dbReference type="ARBA" id="ARBA00010988"/>
    </source>
</evidence>
<dbReference type="InterPro" id="IPR016186">
    <property type="entry name" value="C-type_lectin-like/link_sf"/>
</dbReference>
<dbReference type="PANTHER" id="PTHR10844:SF32">
    <property type="entry name" value="CAVEOLIN-3-LIKE"/>
    <property type="match status" value="1"/>
</dbReference>
<dbReference type="EMBL" id="OU015567">
    <property type="protein sequence ID" value="CAG5112098.1"/>
    <property type="molecule type" value="Genomic_DNA"/>
</dbReference>
<dbReference type="CDD" id="cd00037">
    <property type="entry name" value="CLECT"/>
    <property type="match status" value="1"/>
</dbReference>
<dbReference type="Pfam" id="PF00059">
    <property type="entry name" value="Lectin_C"/>
    <property type="match status" value="1"/>
</dbReference>
<dbReference type="PANTHER" id="PTHR10844">
    <property type="entry name" value="CAVEOLIN"/>
    <property type="match status" value="1"/>
</dbReference>
<comment type="similarity">
    <text evidence="4">Belongs to the caveolin family.</text>
</comment>
<comment type="subcellular location">
    <subcellularLocation>
        <location evidence="1">Cell membrane</location>
        <topology evidence="1">Peripheral membrane protein</topology>
    </subcellularLocation>
    <subcellularLocation>
        <location evidence="2">Golgi apparatus membrane</location>
        <topology evidence="2">Peripheral membrane protein</topology>
    </subcellularLocation>
    <subcellularLocation>
        <location evidence="3">Membrane</location>
        <location evidence="3">Caveola</location>
        <topology evidence="3">Peripheral membrane protein</topology>
    </subcellularLocation>
</comment>
<accession>A0ABN7T2R8</accession>
<keyword evidence="12" id="KW-1185">Reference proteome</keyword>
<proteinExistence type="inferred from homology"/>
<evidence type="ECO:0000256" key="6">
    <source>
        <dbReference type="ARBA" id="ARBA00023034"/>
    </source>
</evidence>
<dbReference type="Proteomes" id="UP001158576">
    <property type="component" value="Chromosome 2"/>
</dbReference>
<evidence type="ECO:0000256" key="2">
    <source>
        <dbReference type="ARBA" id="ARBA00004395"/>
    </source>
</evidence>
<evidence type="ECO:0000256" key="8">
    <source>
        <dbReference type="SAM" id="MobiDB-lite"/>
    </source>
</evidence>
<feature type="domain" description="C-type lectin" evidence="10">
    <location>
        <begin position="687"/>
        <end position="812"/>
    </location>
</feature>
<keyword evidence="9" id="KW-1133">Transmembrane helix</keyword>
<keyword evidence="6" id="KW-0333">Golgi apparatus</keyword>
<keyword evidence="5" id="KW-1003">Cell membrane</keyword>
<keyword evidence="9" id="KW-0812">Transmembrane</keyword>
<evidence type="ECO:0000256" key="3">
    <source>
        <dbReference type="ARBA" id="ARBA00004543"/>
    </source>
</evidence>
<dbReference type="SMART" id="SM00034">
    <property type="entry name" value="CLECT"/>
    <property type="match status" value="2"/>
</dbReference>
<dbReference type="Pfam" id="PF01146">
    <property type="entry name" value="Caveolin"/>
    <property type="match status" value="2"/>
</dbReference>
<organism evidence="11 12">
    <name type="scientific">Oikopleura dioica</name>
    <name type="common">Tunicate</name>
    <dbReference type="NCBI Taxonomy" id="34765"/>
    <lineage>
        <taxon>Eukaryota</taxon>
        <taxon>Metazoa</taxon>
        <taxon>Chordata</taxon>
        <taxon>Tunicata</taxon>
        <taxon>Appendicularia</taxon>
        <taxon>Copelata</taxon>
        <taxon>Oikopleuridae</taxon>
        <taxon>Oikopleura</taxon>
    </lineage>
</organism>
<sequence length="960" mass="105451">MTKSDICDARSDETEFSDQSTVEAHEQQPLLSTGTQIENYQNNKVIKQKQYSSIATREGRKRKSKATMSQEAVNTPGLDQTVQDFKAIEDRDPKKLNDDVRIKFDEIIAEPEGYHSSKYIWHLSNEVYVFFKDASYQVLSLIFGIPLAAFWEKSGKELSGRSLPCSGSLVRYSPQALFEFGITPFTTREYFRLSLLTPHRLKRSPATTTATEEAPVEQTKAAEAAPAQAKVEVAETSGDVLLQSEEAPKKKEKKGFTLPKVNLDVKCKFKKGALPEPSFTPKYYKDVEYANRDQHNLHPDIKVNFSDVIAEPDGAHSFATIWGTSYKSYSVVKYWTYRILTAVLAVPMSIMWGLYFALLAFCSIWCVVPFIRGFVIWAEFVKKVWGLMVRTFLDPLFESFGLIFTKIQVTLRMKNETVEDLEKQSFADGTFTCDSSADSCTATCTDTSLFPYPASVVGCNAGEISPTDASSMTLTCKATSCGDPADFNYGENWVDVTATCSGETCSLTCDGDASRPVPYPVSEVSCSNGALTPPGGSEIYCAETSCGRLEDFYNVDNTGLTSTCTGDSCSLSCPAGEMPTYLTLQCDTASSTYQHVHDSQSEMVECVPEYDTPCGQIDSAFTIDKNAFNISCSGIESFYQTTPVTCDLTCADPTHTLVGESTVVCENSQFTNAGSEIRCDPPPTKTCVSFQYQDTSMAFADAEVVCANLGGYLPFFKAWLQNSLPILIILTQEELDLYNSLPSPTSQWLGISKTDNQGGVQGADGSTLTITNWAVGEPNGHNPDFANQPSQDCLVSKKETDPLAYQWNDVGCVGTNPKFYCRTKSEVPVDQADPTDSVCYEPVGTKDCIQFELHDTPVPFADAEQTCTTDTTEWLGISKDGSGGFVAADGSPQTITHWASGEPNGNSFEACIESWSITAPNGNGKKWNDTTCTLNRKFRCRKEVTIPADQNPADHYCPSV</sequence>
<protein>
    <submittedName>
        <fullName evidence="11">Oidioi.mRNA.OKI2018_I69.chr2.g6353.t1.cds</fullName>
    </submittedName>
</protein>
<evidence type="ECO:0000256" key="5">
    <source>
        <dbReference type="ARBA" id="ARBA00022475"/>
    </source>
</evidence>
<gene>
    <name evidence="11" type="ORF">OKIOD_LOCUS15118</name>
</gene>